<organism evidence="2 3">
    <name type="scientific">Gigaspora margarita</name>
    <dbReference type="NCBI Taxonomy" id="4874"/>
    <lineage>
        <taxon>Eukaryota</taxon>
        <taxon>Fungi</taxon>
        <taxon>Fungi incertae sedis</taxon>
        <taxon>Mucoromycota</taxon>
        <taxon>Glomeromycotina</taxon>
        <taxon>Glomeromycetes</taxon>
        <taxon>Diversisporales</taxon>
        <taxon>Gigasporaceae</taxon>
        <taxon>Gigaspora</taxon>
    </lineage>
</organism>
<accession>A0ABN7WMN0</accession>
<evidence type="ECO:0000259" key="1">
    <source>
        <dbReference type="PROSITE" id="PS50097"/>
    </source>
</evidence>
<gene>
    <name evidence="2" type="ORF">GMARGA_LOCUS32430</name>
</gene>
<dbReference type="InterPro" id="IPR011333">
    <property type="entry name" value="SKP1/BTB/POZ_sf"/>
</dbReference>
<proteinExistence type="predicted"/>
<sequence length="220" mass="26012">MAKTFSEDLLEDFKILYETRERYDTIITVGKKPNVESIHAHSLILCIRSSYFRRALSDGWAKRKDGYFVLSKPNISALTFNIILKFLYCGIVDLNNQKDEIILELLIAADELLIQKLTDFTQEFLIKNSRKFLQQNTNNEDMCEDTNNEDMCEDTKSEDMCEDTNNEDMCEDEDVNALNKTLHELIEHIKFYQMDHKEFMPEVWKYKHFLSEHLIEDILT</sequence>
<comment type="caution">
    <text evidence="2">The sequence shown here is derived from an EMBL/GenBank/DDBJ whole genome shotgun (WGS) entry which is preliminary data.</text>
</comment>
<dbReference type="PANTHER" id="PTHR24410">
    <property type="entry name" value="HL07962P-RELATED"/>
    <property type="match status" value="1"/>
</dbReference>
<dbReference type="SMART" id="SM00225">
    <property type="entry name" value="BTB"/>
    <property type="match status" value="1"/>
</dbReference>
<keyword evidence="3" id="KW-1185">Reference proteome</keyword>
<dbReference type="EMBL" id="CAJVQB010050945">
    <property type="protein sequence ID" value="CAG8835163.1"/>
    <property type="molecule type" value="Genomic_DNA"/>
</dbReference>
<protein>
    <submittedName>
        <fullName evidence="2">34076_t:CDS:1</fullName>
    </submittedName>
</protein>
<feature type="non-terminal residue" evidence="2">
    <location>
        <position position="220"/>
    </location>
</feature>
<feature type="domain" description="BTB" evidence="1">
    <location>
        <begin position="23"/>
        <end position="96"/>
    </location>
</feature>
<dbReference type="Proteomes" id="UP000789901">
    <property type="component" value="Unassembled WGS sequence"/>
</dbReference>
<dbReference type="Gene3D" id="3.30.710.10">
    <property type="entry name" value="Potassium Channel Kv1.1, Chain A"/>
    <property type="match status" value="1"/>
</dbReference>
<dbReference type="PANTHER" id="PTHR24410:SF23">
    <property type="entry name" value="BTB DOMAIN-CONTAINING PROTEIN-RELATED"/>
    <property type="match status" value="1"/>
</dbReference>
<dbReference type="PROSITE" id="PS50097">
    <property type="entry name" value="BTB"/>
    <property type="match status" value="1"/>
</dbReference>
<name>A0ABN7WMN0_GIGMA</name>
<dbReference type="InterPro" id="IPR051481">
    <property type="entry name" value="BTB-POZ/Galectin-3-binding"/>
</dbReference>
<dbReference type="CDD" id="cd18186">
    <property type="entry name" value="BTB_POZ_ZBTB_KLHL-like"/>
    <property type="match status" value="1"/>
</dbReference>
<evidence type="ECO:0000313" key="2">
    <source>
        <dbReference type="EMBL" id="CAG8835163.1"/>
    </source>
</evidence>
<dbReference type="SUPFAM" id="SSF54695">
    <property type="entry name" value="POZ domain"/>
    <property type="match status" value="1"/>
</dbReference>
<dbReference type="Pfam" id="PF00651">
    <property type="entry name" value="BTB"/>
    <property type="match status" value="1"/>
</dbReference>
<evidence type="ECO:0000313" key="3">
    <source>
        <dbReference type="Proteomes" id="UP000789901"/>
    </source>
</evidence>
<dbReference type="InterPro" id="IPR000210">
    <property type="entry name" value="BTB/POZ_dom"/>
</dbReference>
<reference evidence="2 3" key="1">
    <citation type="submission" date="2021-06" db="EMBL/GenBank/DDBJ databases">
        <authorList>
            <person name="Kallberg Y."/>
            <person name="Tangrot J."/>
            <person name="Rosling A."/>
        </authorList>
    </citation>
    <scope>NUCLEOTIDE SEQUENCE [LARGE SCALE GENOMIC DNA]</scope>
    <source>
        <strain evidence="2 3">120-4 pot B 10/14</strain>
    </source>
</reference>